<sequence length="389" mass="41216">MNASLRIALPPLAGLGPDSQVEHAWLDRQGHLASEGRASLAELGRQARGKAVELTLHPDDSLLASLELPPLPAARLGDAVRCAADGLVLGGGDALHLVHGPRQADGRVQLAWLERERLQRLLQCLRQCALEPRGLYGAPFFLGVDAGAACVQLRDGQLLVRESVQGAWVHPLPEDCAPRLLESGEAPRWPGDVPEGLPGEAVDASRRWTGPVPACNLLQGLAGPVRGPRRWGRALACCALAVGVWTLGLNLHATQMAQQGQALKQQMSQRVKQVFPQLPVVLNPLQQARQQRDARLAGGSQDGPGRFAALVQQAVVAMPFALGTLESLDYDGETLRLVPRAGARKPPVDPAWQASLAQAGLQAAIGADGWSLKPLPPGDAPSGEAGRDE</sequence>
<evidence type="ECO:0000256" key="8">
    <source>
        <dbReference type="ARBA" id="ARBA00022989"/>
    </source>
</evidence>
<dbReference type="GO" id="GO:0005886">
    <property type="term" value="C:plasma membrane"/>
    <property type="evidence" value="ECO:0007669"/>
    <property type="project" value="UniProtKB-SubCell"/>
</dbReference>
<dbReference type="GO" id="GO:0015628">
    <property type="term" value="P:protein secretion by the type II secretion system"/>
    <property type="evidence" value="ECO:0007669"/>
    <property type="project" value="InterPro"/>
</dbReference>
<accession>A0A6J4E736</accession>
<dbReference type="EMBL" id="BQKM01000010">
    <property type="protein sequence ID" value="GJN54222.1"/>
    <property type="molecule type" value="Genomic_DNA"/>
</dbReference>
<comment type="similarity">
    <text evidence="2">Belongs to the GSP L family.</text>
</comment>
<evidence type="ECO:0000313" key="13">
    <source>
        <dbReference type="EMBL" id="BCG25066.1"/>
    </source>
</evidence>
<dbReference type="Gene3D" id="3.30.420.380">
    <property type="match status" value="1"/>
</dbReference>
<keyword evidence="8" id="KW-1133">Transmembrane helix</keyword>
<dbReference type="GO" id="GO:0009276">
    <property type="term" value="C:Gram-negative-bacterium-type cell wall"/>
    <property type="evidence" value="ECO:0007669"/>
    <property type="project" value="InterPro"/>
</dbReference>
<dbReference type="KEGG" id="ptw:TUM18999_32570"/>
<feature type="domain" description="GspL periplasmic" evidence="12">
    <location>
        <begin position="226"/>
        <end position="335"/>
    </location>
</feature>
<dbReference type="Pfam" id="PF12693">
    <property type="entry name" value="GspL_C"/>
    <property type="match status" value="1"/>
</dbReference>
<keyword evidence="7" id="KW-0653">Protein transport</keyword>
<evidence type="ECO:0000256" key="6">
    <source>
        <dbReference type="ARBA" id="ARBA00022692"/>
    </source>
</evidence>
<evidence type="ECO:0000259" key="12">
    <source>
        <dbReference type="Pfam" id="PF12693"/>
    </source>
</evidence>
<protein>
    <submittedName>
        <fullName evidence="13">Type II secretion system protein</fullName>
    </submittedName>
</protein>
<dbReference type="SUPFAM" id="SSF53067">
    <property type="entry name" value="Actin-like ATPase domain"/>
    <property type="match status" value="1"/>
</dbReference>
<dbReference type="RefSeq" id="WP_173180198.1">
    <property type="nucleotide sequence ID" value="NZ_AP023189.1"/>
</dbReference>
<organism evidence="13 15">
    <name type="scientific">Pseudomonas tohonis</name>
    <dbReference type="NCBI Taxonomy" id="2725477"/>
    <lineage>
        <taxon>Bacteria</taxon>
        <taxon>Pseudomonadati</taxon>
        <taxon>Pseudomonadota</taxon>
        <taxon>Gammaproteobacteria</taxon>
        <taxon>Pseudomonadales</taxon>
        <taxon>Pseudomonadaceae</taxon>
        <taxon>Pseudomonas</taxon>
    </lineage>
</organism>
<dbReference type="GO" id="GO:0015627">
    <property type="term" value="C:type II protein secretion system complex"/>
    <property type="evidence" value="ECO:0007669"/>
    <property type="project" value="InterPro"/>
</dbReference>
<evidence type="ECO:0000256" key="2">
    <source>
        <dbReference type="ARBA" id="ARBA00005318"/>
    </source>
</evidence>
<gene>
    <name evidence="13" type="ORF">TUM18999_32570</name>
    <name evidence="14" type="ORF">TUM20286_39740</name>
</gene>
<feature type="domain" description="GspL cytoplasmic actin-ATPase-like" evidence="11">
    <location>
        <begin position="36"/>
        <end position="164"/>
    </location>
</feature>
<evidence type="ECO:0000313" key="15">
    <source>
        <dbReference type="Proteomes" id="UP000509383"/>
    </source>
</evidence>
<reference evidence="13 15" key="1">
    <citation type="submission" date="2020-05" db="EMBL/GenBank/DDBJ databases">
        <title>Characterization of novel class B3 metallo-beta-lactamase from novel Pseudomonas species.</title>
        <authorList>
            <person name="Yamada K."/>
            <person name="Aoki K."/>
            <person name="Ishii Y."/>
        </authorList>
    </citation>
    <scope>NUCLEOTIDE SEQUENCE [LARGE SCALE GENOMIC DNA]</scope>
    <source>
        <strain evidence="13 15">TUM18999</strain>
        <strain evidence="14 16">TUM20286</strain>
    </source>
</reference>
<dbReference type="InterPro" id="IPR043129">
    <property type="entry name" value="ATPase_NBD"/>
</dbReference>
<evidence type="ECO:0000313" key="16">
    <source>
        <dbReference type="Proteomes" id="UP001054892"/>
    </source>
</evidence>
<dbReference type="InterPro" id="IPR024230">
    <property type="entry name" value="GspL_cyto_dom"/>
</dbReference>
<evidence type="ECO:0000256" key="3">
    <source>
        <dbReference type="ARBA" id="ARBA00022448"/>
    </source>
</evidence>
<keyword evidence="9" id="KW-0472">Membrane</keyword>
<evidence type="ECO:0000256" key="9">
    <source>
        <dbReference type="ARBA" id="ARBA00023136"/>
    </source>
</evidence>
<evidence type="ECO:0000256" key="1">
    <source>
        <dbReference type="ARBA" id="ARBA00004377"/>
    </source>
</evidence>
<keyword evidence="4" id="KW-1003">Cell membrane</keyword>
<keyword evidence="16" id="KW-1185">Reference proteome</keyword>
<dbReference type="AlphaFoldDB" id="A0A6J4E736"/>
<name>A0A6J4E736_9PSED</name>
<dbReference type="NCBIfam" id="TIGR01709">
    <property type="entry name" value="typeII_sec_gspL"/>
    <property type="match status" value="1"/>
</dbReference>
<dbReference type="EMBL" id="AP023189">
    <property type="protein sequence ID" value="BCG25066.1"/>
    <property type="molecule type" value="Genomic_DNA"/>
</dbReference>
<dbReference type="Proteomes" id="UP001054892">
    <property type="component" value="Unassembled WGS sequence"/>
</dbReference>
<dbReference type="Proteomes" id="UP000509383">
    <property type="component" value="Chromosome"/>
</dbReference>
<evidence type="ECO:0000256" key="7">
    <source>
        <dbReference type="ARBA" id="ARBA00022927"/>
    </source>
</evidence>
<evidence type="ECO:0000259" key="11">
    <source>
        <dbReference type="Pfam" id="PF05134"/>
    </source>
</evidence>
<dbReference type="InterPro" id="IPR007812">
    <property type="entry name" value="T2SS_protein-GspL"/>
</dbReference>
<proteinExistence type="inferred from homology"/>
<evidence type="ECO:0000256" key="4">
    <source>
        <dbReference type="ARBA" id="ARBA00022475"/>
    </source>
</evidence>
<evidence type="ECO:0000313" key="14">
    <source>
        <dbReference type="EMBL" id="GJN54222.1"/>
    </source>
</evidence>
<evidence type="ECO:0000256" key="10">
    <source>
        <dbReference type="SAM" id="MobiDB-lite"/>
    </source>
</evidence>
<keyword evidence="5" id="KW-0997">Cell inner membrane</keyword>
<keyword evidence="3" id="KW-0813">Transport</keyword>
<dbReference type="Pfam" id="PF05134">
    <property type="entry name" value="T2SSL"/>
    <property type="match status" value="1"/>
</dbReference>
<dbReference type="InterPro" id="IPR025691">
    <property type="entry name" value="GspL_pp_dom"/>
</dbReference>
<evidence type="ECO:0000256" key="5">
    <source>
        <dbReference type="ARBA" id="ARBA00022519"/>
    </source>
</evidence>
<keyword evidence="6" id="KW-0812">Transmembrane</keyword>
<feature type="region of interest" description="Disordered" evidence="10">
    <location>
        <begin position="368"/>
        <end position="389"/>
    </location>
</feature>
<comment type="subcellular location">
    <subcellularLocation>
        <location evidence="1">Cell inner membrane</location>
        <topology evidence="1">Single-pass membrane protein</topology>
    </subcellularLocation>
</comment>